<comment type="caution">
    <text evidence="5">The sequence shown here is derived from an EMBL/GenBank/DDBJ whole genome shotgun (WGS) entry which is preliminary data.</text>
</comment>
<gene>
    <name evidence="5" type="ORF">EHT87_10195</name>
</gene>
<keyword evidence="2" id="KW-0238">DNA-binding</keyword>
<dbReference type="PANTHER" id="PTHR33204">
    <property type="entry name" value="TRANSCRIPTIONAL REGULATOR, MARR FAMILY"/>
    <property type="match status" value="1"/>
</dbReference>
<accession>A0A3P1CNY2</accession>
<dbReference type="Pfam" id="PF01638">
    <property type="entry name" value="HxlR"/>
    <property type="match status" value="1"/>
</dbReference>
<dbReference type="InterPro" id="IPR036388">
    <property type="entry name" value="WH-like_DNA-bd_sf"/>
</dbReference>
<dbReference type="RefSeq" id="WP_124906530.1">
    <property type="nucleotide sequence ID" value="NZ_RQJP01000002.1"/>
</dbReference>
<dbReference type="Proteomes" id="UP000274271">
    <property type="component" value="Unassembled WGS sequence"/>
</dbReference>
<sequence>MTKNDQHDLPVNPDLVLIGQALKIISGKWRLYIILLVGDETRRYSELNESLPAISEKVLAGELKALVALGVLDRKVYAEIPPRVEYTLTSKGRLTLPILKQILEIGRIFNY</sequence>
<dbReference type="PROSITE" id="PS51118">
    <property type="entry name" value="HTH_HXLR"/>
    <property type="match status" value="1"/>
</dbReference>
<dbReference type="InterPro" id="IPR002577">
    <property type="entry name" value="HTH_HxlR"/>
</dbReference>
<keyword evidence="1" id="KW-0805">Transcription regulation</keyword>
<reference evidence="5 6" key="1">
    <citation type="submission" date="2018-11" db="EMBL/GenBank/DDBJ databases">
        <authorList>
            <person name="Zhou Z."/>
            <person name="Wang G."/>
        </authorList>
    </citation>
    <scope>NUCLEOTIDE SEQUENCE [LARGE SCALE GENOMIC DNA]</scope>
    <source>
        <strain evidence="5 6">KCTC42998</strain>
    </source>
</reference>
<keyword evidence="6" id="KW-1185">Reference proteome</keyword>
<keyword evidence="3" id="KW-0804">Transcription</keyword>
<evidence type="ECO:0000313" key="6">
    <source>
        <dbReference type="Proteomes" id="UP000274271"/>
    </source>
</evidence>
<evidence type="ECO:0000256" key="1">
    <source>
        <dbReference type="ARBA" id="ARBA00023015"/>
    </source>
</evidence>
<dbReference type="InterPro" id="IPR036390">
    <property type="entry name" value="WH_DNA-bd_sf"/>
</dbReference>
<evidence type="ECO:0000313" key="5">
    <source>
        <dbReference type="EMBL" id="RRB14928.1"/>
    </source>
</evidence>
<dbReference type="GO" id="GO:0003677">
    <property type="term" value="F:DNA binding"/>
    <property type="evidence" value="ECO:0007669"/>
    <property type="project" value="UniProtKB-KW"/>
</dbReference>
<evidence type="ECO:0000259" key="4">
    <source>
        <dbReference type="PROSITE" id="PS51118"/>
    </source>
</evidence>
<dbReference type="EMBL" id="RQJP01000002">
    <property type="protein sequence ID" value="RRB14928.1"/>
    <property type="molecule type" value="Genomic_DNA"/>
</dbReference>
<proteinExistence type="predicted"/>
<dbReference type="Gene3D" id="1.10.10.10">
    <property type="entry name" value="Winged helix-like DNA-binding domain superfamily/Winged helix DNA-binding domain"/>
    <property type="match status" value="1"/>
</dbReference>
<evidence type="ECO:0000256" key="2">
    <source>
        <dbReference type="ARBA" id="ARBA00023125"/>
    </source>
</evidence>
<dbReference type="OrthoDB" id="8231503at2"/>
<dbReference type="AlphaFoldDB" id="A0A3P1CNY2"/>
<organism evidence="5 6">
    <name type="scientific">Larkinella knui</name>
    <dbReference type="NCBI Taxonomy" id="2025310"/>
    <lineage>
        <taxon>Bacteria</taxon>
        <taxon>Pseudomonadati</taxon>
        <taxon>Bacteroidota</taxon>
        <taxon>Cytophagia</taxon>
        <taxon>Cytophagales</taxon>
        <taxon>Spirosomataceae</taxon>
        <taxon>Larkinella</taxon>
    </lineage>
</organism>
<evidence type="ECO:0000256" key="3">
    <source>
        <dbReference type="ARBA" id="ARBA00023163"/>
    </source>
</evidence>
<name>A0A3P1CNY2_9BACT</name>
<protein>
    <submittedName>
        <fullName evidence="5">Transcriptional regulator</fullName>
    </submittedName>
</protein>
<dbReference type="SUPFAM" id="SSF46785">
    <property type="entry name" value="Winged helix' DNA-binding domain"/>
    <property type="match status" value="1"/>
</dbReference>
<feature type="domain" description="HTH hxlR-type" evidence="4">
    <location>
        <begin position="12"/>
        <end position="111"/>
    </location>
</feature>